<protein>
    <submittedName>
        <fullName evidence="2">Uncharacterized protein C22orf31</fullName>
    </submittedName>
</protein>
<dbReference type="AlphaFoldDB" id="A0A6I9MU91"/>
<dbReference type="Pfam" id="PF15578">
    <property type="entry name" value="DUF4662"/>
    <property type="match status" value="1"/>
</dbReference>
<organism evidence="1 2">
    <name type="scientific">Notothenia coriiceps</name>
    <name type="common">black rockcod</name>
    <dbReference type="NCBI Taxonomy" id="8208"/>
    <lineage>
        <taxon>Eukaryota</taxon>
        <taxon>Metazoa</taxon>
        <taxon>Chordata</taxon>
        <taxon>Craniata</taxon>
        <taxon>Vertebrata</taxon>
        <taxon>Euteleostomi</taxon>
        <taxon>Actinopterygii</taxon>
        <taxon>Neopterygii</taxon>
        <taxon>Teleostei</taxon>
        <taxon>Neoteleostei</taxon>
        <taxon>Acanthomorphata</taxon>
        <taxon>Eupercaria</taxon>
        <taxon>Perciformes</taxon>
        <taxon>Notothenioidei</taxon>
        <taxon>Nototheniidae</taxon>
        <taxon>Notothenia</taxon>
    </lineage>
</organism>
<gene>
    <name evidence="2" type="primary">LOC104943194</name>
</gene>
<name>A0A6I9MU91_9TELE</name>
<dbReference type="KEGG" id="ncc:104943194"/>
<dbReference type="Proteomes" id="UP000504611">
    <property type="component" value="Unplaced"/>
</dbReference>
<reference evidence="2" key="1">
    <citation type="submission" date="2025-08" db="UniProtKB">
        <authorList>
            <consortium name="RefSeq"/>
        </authorList>
    </citation>
    <scope>IDENTIFICATION</scope>
    <source>
        <tissue evidence="2">Muscle</tissue>
    </source>
</reference>
<sequence length="183" mass="21081">MSCCQKRNEMRPYGLRRSIRCPQKYGETTKERKYMVAPATHLDCLCEQSEADPQKPLDDRYIRNAAVLPDFNLPHRGLTEEEKTSVSVSNTQPGPLMIHGFTVPEFQQTYRSVVDPLLFRPCGKLAAYSLERGRNIKDRLFQELAYPTLQISEQQNGKLEVMERFCVLRPTPFIDIESNGEPQ</sequence>
<keyword evidence="1" id="KW-1185">Reference proteome</keyword>
<dbReference type="RefSeq" id="XP_010766833.1">
    <property type="nucleotide sequence ID" value="XM_010768531.1"/>
</dbReference>
<dbReference type="GeneID" id="104943194"/>
<dbReference type="OrthoDB" id="8417148at2759"/>
<dbReference type="InterPro" id="IPR028970">
    <property type="entry name" value="DUF4662"/>
</dbReference>
<accession>A0A6I9MU91</accession>
<proteinExistence type="predicted"/>
<evidence type="ECO:0000313" key="2">
    <source>
        <dbReference type="RefSeq" id="XP_010766833.1"/>
    </source>
</evidence>
<evidence type="ECO:0000313" key="1">
    <source>
        <dbReference type="Proteomes" id="UP000504611"/>
    </source>
</evidence>